<evidence type="ECO:0000313" key="2">
    <source>
        <dbReference type="Proteomes" id="UP000299102"/>
    </source>
</evidence>
<sequence>MYCGTRKRPPRAFKYTADFLAHDTFNQALRHISIARLGFAPRALKDNHRKRNCYRPTTTRTGAHLCAGAGRVVGPRRACAVARCDLFRNTVIKVDYYDFAHRPTPGQLPDDEPSNVTAIRKYTNKVLIQSPCVASFRKTNCKISQPARDML</sequence>
<name>A0A4C1Y5Y4_EUMVA</name>
<evidence type="ECO:0000313" key="1">
    <source>
        <dbReference type="EMBL" id="GBP69967.1"/>
    </source>
</evidence>
<dbReference type="EMBL" id="BGZK01001058">
    <property type="protein sequence ID" value="GBP69967.1"/>
    <property type="molecule type" value="Genomic_DNA"/>
</dbReference>
<protein>
    <submittedName>
        <fullName evidence="1">Uncharacterized protein</fullName>
    </submittedName>
</protein>
<proteinExistence type="predicted"/>
<dbReference type="Proteomes" id="UP000299102">
    <property type="component" value="Unassembled WGS sequence"/>
</dbReference>
<organism evidence="1 2">
    <name type="scientific">Eumeta variegata</name>
    <name type="common">Bagworm moth</name>
    <name type="synonym">Eumeta japonica</name>
    <dbReference type="NCBI Taxonomy" id="151549"/>
    <lineage>
        <taxon>Eukaryota</taxon>
        <taxon>Metazoa</taxon>
        <taxon>Ecdysozoa</taxon>
        <taxon>Arthropoda</taxon>
        <taxon>Hexapoda</taxon>
        <taxon>Insecta</taxon>
        <taxon>Pterygota</taxon>
        <taxon>Neoptera</taxon>
        <taxon>Endopterygota</taxon>
        <taxon>Lepidoptera</taxon>
        <taxon>Glossata</taxon>
        <taxon>Ditrysia</taxon>
        <taxon>Tineoidea</taxon>
        <taxon>Psychidae</taxon>
        <taxon>Oiketicinae</taxon>
        <taxon>Eumeta</taxon>
    </lineage>
</organism>
<dbReference type="AlphaFoldDB" id="A0A4C1Y5Y4"/>
<reference evidence="1 2" key="1">
    <citation type="journal article" date="2019" name="Commun. Biol.">
        <title>The bagworm genome reveals a unique fibroin gene that provides high tensile strength.</title>
        <authorList>
            <person name="Kono N."/>
            <person name="Nakamura H."/>
            <person name="Ohtoshi R."/>
            <person name="Tomita M."/>
            <person name="Numata K."/>
            <person name="Arakawa K."/>
        </authorList>
    </citation>
    <scope>NUCLEOTIDE SEQUENCE [LARGE SCALE GENOMIC DNA]</scope>
</reference>
<gene>
    <name evidence="1" type="ORF">EVAR_50736_1</name>
</gene>
<accession>A0A4C1Y5Y4</accession>
<comment type="caution">
    <text evidence="1">The sequence shown here is derived from an EMBL/GenBank/DDBJ whole genome shotgun (WGS) entry which is preliminary data.</text>
</comment>
<keyword evidence="2" id="KW-1185">Reference proteome</keyword>